<sequence>MKLWYSTTSPYVRKVLVTLKYQQLLDKTELIKIGSSFDASSPHNQANPLGRVPALERNCGNWLYGSLLICEYLDQKGKVEPKLIPESGKPRWAVLALHNLADGIMENTVPMMAEKMLRPESEWWTARHQQLTERNRQSFARLEQDLKPFGTELNIGTLTAVAVIDWFLFRAEKIGLDLAKEFPNLTAWAAEMNEKYEVLRETKPTL</sequence>
<dbReference type="PATRIC" id="fig|726.54.peg.92"/>
<protein>
    <submittedName>
        <fullName evidence="2">Glutathione S-transferase</fullName>
    </submittedName>
</protein>
<dbReference type="Proteomes" id="UP000034750">
    <property type="component" value="Unassembled WGS sequence"/>
</dbReference>
<dbReference type="EMBL" id="LCTK01000003">
    <property type="protein sequence ID" value="KKZ59731.1"/>
    <property type="molecule type" value="Genomic_DNA"/>
</dbReference>
<dbReference type="GO" id="GO:0005737">
    <property type="term" value="C:cytoplasm"/>
    <property type="evidence" value="ECO:0007669"/>
    <property type="project" value="TreeGrafter"/>
</dbReference>
<evidence type="ECO:0000313" key="2">
    <source>
        <dbReference type="EMBL" id="KKZ59731.1"/>
    </source>
</evidence>
<evidence type="ECO:0000313" key="3">
    <source>
        <dbReference type="Proteomes" id="UP000034750"/>
    </source>
</evidence>
<feature type="domain" description="GST N-terminal" evidence="1">
    <location>
        <begin position="1"/>
        <end position="81"/>
    </location>
</feature>
<dbReference type="GO" id="GO:0016740">
    <property type="term" value="F:transferase activity"/>
    <property type="evidence" value="ECO:0007669"/>
    <property type="project" value="UniProtKB-KW"/>
</dbReference>
<dbReference type="PROSITE" id="PS50404">
    <property type="entry name" value="GST_NTER"/>
    <property type="match status" value="1"/>
</dbReference>
<evidence type="ECO:0000259" key="1">
    <source>
        <dbReference type="PROSITE" id="PS50404"/>
    </source>
</evidence>
<name>A0A0M3G9L1_HAEHA</name>
<dbReference type="Gene3D" id="1.20.1050.10">
    <property type="match status" value="1"/>
</dbReference>
<dbReference type="Pfam" id="PF13409">
    <property type="entry name" value="GST_N_2"/>
    <property type="match status" value="1"/>
</dbReference>
<dbReference type="InterPro" id="IPR050983">
    <property type="entry name" value="GST_Omega/HSP26"/>
</dbReference>
<dbReference type="RefSeq" id="WP_046952583.1">
    <property type="nucleotide sequence ID" value="NZ_CP031238.1"/>
</dbReference>
<dbReference type="PANTHER" id="PTHR43968:SF6">
    <property type="entry name" value="GLUTATHIONE S-TRANSFERASE OMEGA"/>
    <property type="match status" value="1"/>
</dbReference>
<dbReference type="SUPFAM" id="SSF52833">
    <property type="entry name" value="Thioredoxin-like"/>
    <property type="match status" value="1"/>
</dbReference>
<organism evidence="2 3">
    <name type="scientific">Haemophilus haemolyticus</name>
    <dbReference type="NCBI Taxonomy" id="726"/>
    <lineage>
        <taxon>Bacteria</taxon>
        <taxon>Pseudomonadati</taxon>
        <taxon>Pseudomonadota</taxon>
        <taxon>Gammaproteobacteria</taxon>
        <taxon>Pasteurellales</taxon>
        <taxon>Pasteurellaceae</taxon>
        <taxon>Haemophilus</taxon>
    </lineage>
</organism>
<dbReference type="Gene3D" id="3.40.30.10">
    <property type="entry name" value="Glutaredoxin"/>
    <property type="match status" value="1"/>
</dbReference>
<dbReference type="InterPro" id="IPR036249">
    <property type="entry name" value="Thioredoxin-like_sf"/>
</dbReference>
<dbReference type="AlphaFoldDB" id="A0A0M3G9L1"/>
<dbReference type="PANTHER" id="PTHR43968">
    <property type="match status" value="1"/>
</dbReference>
<dbReference type="SUPFAM" id="SSF47616">
    <property type="entry name" value="GST C-terminal domain-like"/>
    <property type="match status" value="1"/>
</dbReference>
<keyword evidence="2" id="KW-0808">Transferase</keyword>
<dbReference type="InterPro" id="IPR036282">
    <property type="entry name" value="Glutathione-S-Trfase_C_sf"/>
</dbReference>
<dbReference type="InterPro" id="IPR004045">
    <property type="entry name" value="Glutathione_S-Trfase_N"/>
</dbReference>
<reference evidence="2 3" key="1">
    <citation type="submission" date="2015-05" db="EMBL/GenBank/DDBJ databases">
        <title>Comparative analyses of the lipooligosaccharides from nottypeable Haemophilus influenzae and Haemophilus haemolyticus.</title>
        <authorList>
            <person name="Post D.M.B."/>
            <person name="Ketterer M.R."/>
            <person name="Coffin J.E."/>
            <person name="Reinders L.M."/>
            <person name="Munson R.S.Jr."/>
            <person name="Bair T.B."/>
            <person name="Murphy T.F."/>
            <person name="Foster E."/>
            <person name="Gibson B.W."/>
            <person name="Apicella M.A."/>
        </authorList>
    </citation>
    <scope>NUCLEOTIDE SEQUENCE [LARGE SCALE GENOMIC DNA]</scope>
    <source>
        <strain evidence="2 3">11P18</strain>
    </source>
</reference>
<comment type="caution">
    <text evidence="2">The sequence shown here is derived from an EMBL/GenBank/DDBJ whole genome shotgun (WGS) entry which is preliminary data.</text>
</comment>
<dbReference type="CDD" id="cd03049">
    <property type="entry name" value="GST_N_3"/>
    <property type="match status" value="1"/>
</dbReference>
<gene>
    <name evidence="2" type="ORF">AAX18_00460</name>
</gene>
<proteinExistence type="predicted"/>
<accession>A0A0M3G9L1</accession>